<reference evidence="10" key="1">
    <citation type="journal article" date="2023" name="G3 (Bethesda)">
        <title>Whole genome assembly and annotation of the endangered Caribbean coral Acropora cervicornis.</title>
        <authorList>
            <person name="Selwyn J.D."/>
            <person name="Vollmer S.V."/>
        </authorList>
    </citation>
    <scope>NUCLEOTIDE SEQUENCE</scope>
    <source>
        <strain evidence="10">K2</strain>
    </source>
</reference>
<reference evidence="10" key="2">
    <citation type="journal article" date="2023" name="Science">
        <title>Genomic signatures of disease resistance in endangered staghorn corals.</title>
        <authorList>
            <person name="Vollmer S.V."/>
            <person name="Selwyn J.D."/>
            <person name="Despard B.A."/>
            <person name="Roesel C.L."/>
        </authorList>
    </citation>
    <scope>NUCLEOTIDE SEQUENCE</scope>
    <source>
        <strain evidence="10">K2</strain>
    </source>
</reference>
<feature type="transmembrane region" description="Helical" evidence="8">
    <location>
        <begin position="284"/>
        <end position="311"/>
    </location>
</feature>
<accession>A0AAD9Q3R6</accession>
<dbReference type="SUPFAM" id="SSF81321">
    <property type="entry name" value="Family A G protein-coupled receptor-like"/>
    <property type="match status" value="1"/>
</dbReference>
<keyword evidence="5 8" id="KW-0472">Membrane</keyword>
<feature type="transmembrane region" description="Helical" evidence="8">
    <location>
        <begin position="60"/>
        <end position="86"/>
    </location>
</feature>
<feature type="transmembrane region" description="Helical" evidence="8">
    <location>
        <begin position="98"/>
        <end position="119"/>
    </location>
</feature>
<dbReference type="Gene3D" id="1.20.1070.10">
    <property type="entry name" value="Rhodopsin 7-helix transmembrane proteins"/>
    <property type="match status" value="1"/>
</dbReference>
<proteinExistence type="predicted"/>
<dbReference type="Pfam" id="PF00001">
    <property type="entry name" value="7tm_1"/>
    <property type="match status" value="1"/>
</dbReference>
<keyword evidence="11" id="KW-1185">Reference proteome</keyword>
<keyword evidence="6 10" id="KW-0675">Receptor</keyword>
<dbReference type="Proteomes" id="UP001249851">
    <property type="component" value="Unassembled WGS sequence"/>
</dbReference>
<evidence type="ECO:0000256" key="2">
    <source>
        <dbReference type="ARBA" id="ARBA00022692"/>
    </source>
</evidence>
<keyword evidence="3 8" id="KW-1133">Transmembrane helix</keyword>
<dbReference type="EMBL" id="JARQWQ010000071">
    <property type="protein sequence ID" value="KAK2554220.1"/>
    <property type="molecule type" value="Genomic_DNA"/>
</dbReference>
<organism evidence="10 11">
    <name type="scientific">Acropora cervicornis</name>
    <name type="common">Staghorn coral</name>
    <dbReference type="NCBI Taxonomy" id="6130"/>
    <lineage>
        <taxon>Eukaryota</taxon>
        <taxon>Metazoa</taxon>
        <taxon>Cnidaria</taxon>
        <taxon>Anthozoa</taxon>
        <taxon>Hexacorallia</taxon>
        <taxon>Scleractinia</taxon>
        <taxon>Astrocoeniina</taxon>
        <taxon>Acroporidae</taxon>
        <taxon>Acropora</taxon>
    </lineage>
</organism>
<evidence type="ECO:0000259" key="9">
    <source>
        <dbReference type="PROSITE" id="PS50262"/>
    </source>
</evidence>
<gene>
    <name evidence="10" type="ORF">P5673_024217</name>
</gene>
<dbReference type="PROSITE" id="PS50262">
    <property type="entry name" value="G_PROTEIN_RECEP_F1_2"/>
    <property type="match status" value="1"/>
</dbReference>
<evidence type="ECO:0000256" key="6">
    <source>
        <dbReference type="ARBA" id="ARBA00023170"/>
    </source>
</evidence>
<dbReference type="GO" id="GO:0005886">
    <property type="term" value="C:plasma membrane"/>
    <property type="evidence" value="ECO:0007669"/>
    <property type="project" value="TreeGrafter"/>
</dbReference>
<feature type="transmembrane region" description="Helical" evidence="8">
    <location>
        <begin position="30"/>
        <end position="48"/>
    </location>
</feature>
<keyword evidence="4" id="KW-0297">G-protein coupled receptor</keyword>
<keyword evidence="2 8" id="KW-0812">Transmembrane</keyword>
<evidence type="ECO:0000313" key="11">
    <source>
        <dbReference type="Proteomes" id="UP001249851"/>
    </source>
</evidence>
<dbReference type="PRINTS" id="PR00237">
    <property type="entry name" value="GPCRRHODOPSN"/>
</dbReference>
<comment type="subcellular location">
    <subcellularLocation>
        <location evidence="1">Membrane</location>
        <topology evidence="1">Multi-pass membrane protein</topology>
    </subcellularLocation>
</comment>
<dbReference type="PANTHER" id="PTHR45695:SF9">
    <property type="entry name" value="LEUCOKININ RECEPTOR"/>
    <property type="match status" value="1"/>
</dbReference>
<name>A0AAD9Q3R6_ACRCE</name>
<dbReference type="PANTHER" id="PTHR45695">
    <property type="entry name" value="LEUCOKININ RECEPTOR-RELATED"/>
    <property type="match status" value="1"/>
</dbReference>
<dbReference type="AlphaFoldDB" id="A0AAD9Q3R6"/>
<dbReference type="InterPro" id="IPR000276">
    <property type="entry name" value="GPCR_Rhodpsn"/>
</dbReference>
<dbReference type="InterPro" id="IPR017452">
    <property type="entry name" value="GPCR_Rhodpsn_7TM"/>
</dbReference>
<evidence type="ECO:0000256" key="8">
    <source>
        <dbReference type="SAM" id="Phobius"/>
    </source>
</evidence>
<feature type="transmembrane region" description="Helical" evidence="8">
    <location>
        <begin position="251"/>
        <end position="272"/>
    </location>
</feature>
<dbReference type="CDD" id="cd00637">
    <property type="entry name" value="7tm_classA_rhodopsin-like"/>
    <property type="match status" value="1"/>
</dbReference>
<evidence type="ECO:0000256" key="1">
    <source>
        <dbReference type="ARBA" id="ARBA00004141"/>
    </source>
</evidence>
<dbReference type="GO" id="GO:0004930">
    <property type="term" value="F:G protein-coupled receptor activity"/>
    <property type="evidence" value="ECO:0007669"/>
    <property type="project" value="UniProtKB-KW"/>
</dbReference>
<evidence type="ECO:0000256" key="5">
    <source>
        <dbReference type="ARBA" id="ARBA00023136"/>
    </source>
</evidence>
<keyword evidence="7" id="KW-0807">Transducer</keyword>
<sequence length="359" mass="40344">MSSSPHSQEPFFLTCDNARQLARSSESLCFVLIFIGIVINASVCGIMLRNKIVLKNLSNFFVFHLSAVDLVFRLLTVGPLIYLSVVYTSDKEDIPCKLFQFSSSICGATFFVTLVVISVDVYRDASSPPKRLMSRRKPFLVVAVVWLYAVICSAPVIYSSQSVTYLGISETSVNTTQGKLENCSVPRLCDYLKHWSSQLSSTLYFVMAFFVPLVVMVTLFVMTYLYLSRDYNSGSISVETVKAKRKVTKMLITLSLGVVICWGPVVLISMLRSYDILNGVSYDIVLILLIISELMKFLNSLFNPLVFAYYIPNFRKDLLGICLCAGKCTKSRNEAEKPSLRLGSLHMIQSTEYRDSQMM</sequence>
<protein>
    <submittedName>
        <fullName evidence="10">Galanin receptor 2a</fullName>
    </submittedName>
</protein>
<feature type="transmembrane region" description="Helical" evidence="8">
    <location>
        <begin position="139"/>
        <end position="158"/>
    </location>
</feature>
<evidence type="ECO:0000313" key="10">
    <source>
        <dbReference type="EMBL" id="KAK2554220.1"/>
    </source>
</evidence>
<evidence type="ECO:0000256" key="3">
    <source>
        <dbReference type="ARBA" id="ARBA00022989"/>
    </source>
</evidence>
<feature type="transmembrane region" description="Helical" evidence="8">
    <location>
        <begin position="203"/>
        <end position="227"/>
    </location>
</feature>
<comment type="caution">
    <text evidence="10">The sequence shown here is derived from an EMBL/GenBank/DDBJ whole genome shotgun (WGS) entry which is preliminary data.</text>
</comment>
<feature type="domain" description="G-protein coupled receptors family 1 profile" evidence="9">
    <location>
        <begin position="39"/>
        <end position="307"/>
    </location>
</feature>
<evidence type="ECO:0000256" key="7">
    <source>
        <dbReference type="ARBA" id="ARBA00023224"/>
    </source>
</evidence>
<evidence type="ECO:0000256" key="4">
    <source>
        <dbReference type="ARBA" id="ARBA00023040"/>
    </source>
</evidence>